<comment type="caution">
    <text evidence="1">The sequence shown here is derived from an EMBL/GenBank/DDBJ whole genome shotgun (WGS) entry which is preliminary data.</text>
</comment>
<organism evidence="1 2">
    <name type="scientific">Salix dunnii</name>
    <dbReference type="NCBI Taxonomy" id="1413687"/>
    <lineage>
        <taxon>Eukaryota</taxon>
        <taxon>Viridiplantae</taxon>
        <taxon>Streptophyta</taxon>
        <taxon>Embryophyta</taxon>
        <taxon>Tracheophyta</taxon>
        <taxon>Spermatophyta</taxon>
        <taxon>Magnoliopsida</taxon>
        <taxon>eudicotyledons</taxon>
        <taxon>Gunneridae</taxon>
        <taxon>Pentapetalae</taxon>
        <taxon>rosids</taxon>
        <taxon>fabids</taxon>
        <taxon>Malpighiales</taxon>
        <taxon>Salicaceae</taxon>
        <taxon>Saliceae</taxon>
        <taxon>Salix</taxon>
    </lineage>
</organism>
<name>A0A835MZC3_9ROSI</name>
<keyword evidence="2" id="KW-1185">Reference proteome</keyword>
<evidence type="ECO:0000313" key="2">
    <source>
        <dbReference type="Proteomes" id="UP000657918"/>
    </source>
</evidence>
<protein>
    <submittedName>
        <fullName evidence="1">Uncharacterized protein</fullName>
    </submittedName>
</protein>
<sequence>MEKHGEINNCEECGMLNGTLGLRNKDLLFRFLLCNSTRSLLAPLSFSHTFEEDEQICTLCIG</sequence>
<dbReference type="OrthoDB" id="10486727at2759"/>
<dbReference type="EMBL" id="JADGMS010000005">
    <property type="protein sequence ID" value="KAF9682760.1"/>
    <property type="molecule type" value="Genomic_DNA"/>
</dbReference>
<accession>A0A835MZC3</accession>
<proteinExistence type="predicted"/>
<gene>
    <name evidence="1" type="ORF">SADUNF_Sadunf05G0142000</name>
</gene>
<reference evidence="1 2" key="1">
    <citation type="submission" date="2020-10" db="EMBL/GenBank/DDBJ databases">
        <title>Plant Genome Project.</title>
        <authorList>
            <person name="Zhang R.-G."/>
        </authorList>
    </citation>
    <scope>NUCLEOTIDE SEQUENCE [LARGE SCALE GENOMIC DNA]</scope>
    <source>
        <strain evidence="1">FAFU-HL-1</strain>
        <tissue evidence="1">Leaf</tissue>
    </source>
</reference>
<dbReference type="AlphaFoldDB" id="A0A835MZC3"/>
<dbReference type="Proteomes" id="UP000657918">
    <property type="component" value="Unassembled WGS sequence"/>
</dbReference>
<evidence type="ECO:0000313" key="1">
    <source>
        <dbReference type="EMBL" id="KAF9682760.1"/>
    </source>
</evidence>